<evidence type="ECO:0000313" key="2">
    <source>
        <dbReference type="Proteomes" id="UP000235015"/>
    </source>
</evidence>
<accession>A0A2N6D1K4</accession>
<protein>
    <submittedName>
        <fullName evidence="1">DUF2835 domain-containing protein</fullName>
    </submittedName>
</protein>
<dbReference type="AlphaFoldDB" id="A0A2N6D1K4"/>
<dbReference type="RefSeq" id="WP_273437365.1">
    <property type="nucleotide sequence ID" value="NZ_PKUN01000001.1"/>
</dbReference>
<dbReference type="EMBL" id="PKUN01000001">
    <property type="protein sequence ID" value="PLX63571.1"/>
    <property type="molecule type" value="Genomic_DNA"/>
</dbReference>
<sequence>MVRHRFKLNISAETFLHYYRGAARAVIVQAEDGRTIQLPAKNFRPFVTASGVSGRFELVLDSNGKLIELRRL</sequence>
<gene>
    <name evidence="1" type="ORF">C0630_01350</name>
</gene>
<dbReference type="InterPro" id="IPR021363">
    <property type="entry name" value="DUF2835"/>
</dbReference>
<comment type="caution">
    <text evidence="1">The sequence shown here is derived from an EMBL/GenBank/DDBJ whole genome shotgun (WGS) entry which is preliminary data.</text>
</comment>
<dbReference type="Pfam" id="PF11197">
    <property type="entry name" value="DUF2835"/>
    <property type="match status" value="1"/>
</dbReference>
<dbReference type="Proteomes" id="UP000235015">
    <property type="component" value="Unassembled WGS sequence"/>
</dbReference>
<reference evidence="1 2" key="1">
    <citation type="submission" date="2017-11" db="EMBL/GenBank/DDBJ databases">
        <title>Genome-resolved metagenomics identifies genetic mobility, metabolic interactions, and unexpected diversity in perchlorate-reducing communities.</title>
        <authorList>
            <person name="Barnum T.P."/>
            <person name="Figueroa I.A."/>
            <person name="Carlstrom C.I."/>
            <person name="Lucas L.N."/>
            <person name="Engelbrektson A.L."/>
            <person name="Coates J.D."/>
        </authorList>
    </citation>
    <scope>NUCLEOTIDE SEQUENCE [LARGE SCALE GENOMIC DNA]</scope>
    <source>
        <strain evidence="1">BM301</strain>
    </source>
</reference>
<evidence type="ECO:0000313" key="1">
    <source>
        <dbReference type="EMBL" id="PLX63571.1"/>
    </source>
</evidence>
<proteinExistence type="predicted"/>
<organism evidence="1 2">
    <name type="scientific">Sedimenticola selenatireducens</name>
    <dbReference type="NCBI Taxonomy" id="191960"/>
    <lineage>
        <taxon>Bacteria</taxon>
        <taxon>Pseudomonadati</taxon>
        <taxon>Pseudomonadota</taxon>
        <taxon>Gammaproteobacteria</taxon>
        <taxon>Chromatiales</taxon>
        <taxon>Sedimenticolaceae</taxon>
        <taxon>Sedimenticola</taxon>
    </lineage>
</organism>
<dbReference type="STRING" id="1111735.GCA_000428045_03389"/>
<name>A0A2N6D1K4_9GAMM</name>